<accession>A0A1I7WK30</accession>
<dbReference type="Proteomes" id="UP000095283">
    <property type="component" value="Unplaced"/>
</dbReference>
<dbReference type="InterPro" id="IPR019429">
    <property type="entry name" value="7TM_GPCR_serpentine_rcpt_Sri"/>
</dbReference>
<sequence>MENLTLFDYHNDALLLFYNINSPVCLVLNLLAIYLISGNERISVVPTPLPEYYERANLQIFILHNMRFEDLIWVFALDIHVNVICQPVIYLPLAAGTRHGFFISKLRISNLACIVYSQWGRVAPGRHWPE</sequence>
<dbReference type="AlphaFoldDB" id="A0A1I7WK30"/>
<keyword evidence="2" id="KW-1185">Reference proteome</keyword>
<name>A0A1I7WK30_HETBA</name>
<keyword evidence="1" id="KW-0472">Membrane</keyword>
<feature type="transmembrane region" description="Helical" evidence="1">
    <location>
        <begin position="15"/>
        <end position="36"/>
    </location>
</feature>
<keyword evidence="1" id="KW-0812">Transmembrane</keyword>
<reference evidence="3" key="1">
    <citation type="submission" date="2016-11" db="UniProtKB">
        <authorList>
            <consortium name="WormBaseParasite"/>
        </authorList>
    </citation>
    <scope>IDENTIFICATION</scope>
</reference>
<evidence type="ECO:0000313" key="3">
    <source>
        <dbReference type="WBParaSite" id="Hba_05388"/>
    </source>
</evidence>
<proteinExistence type="predicted"/>
<evidence type="ECO:0000256" key="1">
    <source>
        <dbReference type="SAM" id="Phobius"/>
    </source>
</evidence>
<protein>
    <submittedName>
        <fullName evidence="3">Transmembrane protein</fullName>
    </submittedName>
</protein>
<evidence type="ECO:0000313" key="2">
    <source>
        <dbReference type="Proteomes" id="UP000095283"/>
    </source>
</evidence>
<keyword evidence="1" id="KW-1133">Transmembrane helix</keyword>
<dbReference type="WBParaSite" id="Hba_05388">
    <property type="protein sequence ID" value="Hba_05388"/>
    <property type="gene ID" value="Hba_05388"/>
</dbReference>
<dbReference type="Pfam" id="PF10327">
    <property type="entry name" value="7TM_GPCR_Sri"/>
    <property type="match status" value="1"/>
</dbReference>
<organism evidence="2 3">
    <name type="scientific">Heterorhabditis bacteriophora</name>
    <name type="common">Entomopathogenic nematode worm</name>
    <dbReference type="NCBI Taxonomy" id="37862"/>
    <lineage>
        <taxon>Eukaryota</taxon>
        <taxon>Metazoa</taxon>
        <taxon>Ecdysozoa</taxon>
        <taxon>Nematoda</taxon>
        <taxon>Chromadorea</taxon>
        <taxon>Rhabditida</taxon>
        <taxon>Rhabditina</taxon>
        <taxon>Rhabditomorpha</taxon>
        <taxon>Strongyloidea</taxon>
        <taxon>Heterorhabditidae</taxon>
        <taxon>Heterorhabditis</taxon>
    </lineage>
</organism>